<dbReference type="AlphaFoldDB" id="A0A023X0V4"/>
<proteinExistence type="predicted"/>
<protein>
    <submittedName>
        <fullName evidence="3">Nuclear transport factor 2 family protein</fullName>
    </submittedName>
    <submittedName>
        <fullName evidence="2">SnoaL-like domain</fullName>
    </submittedName>
</protein>
<dbReference type="Proteomes" id="UP000025229">
    <property type="component" value="Chromosome"/>
</dbReference>
<dbReference type="InterPro" id="IPR037401">
    <property type="entry name" value="SnoaL-like"/>
</dbReference>
<reference evidence="2 4" key="1">
    <citation type="submission" date="2014-03" db="EMBL/GenBank/DDBJ databases">
        <title>Complete genome sequence of the Radio-Resistant Rubrobacter radiotolerans RSPS-4.</title>
        <authorList>
            <person name="Egas C.C."/>
            <person name="Barroso C.C."/>
            <person name="Froufe H.J.C."/>
            <person name="Pacheco J.J."/>
            <person name="Albuquerque L.L."/>
            <person name="da Costa M.M.S."/>
        </authorList>
    </citation>
    <scope>NUCLEOTIDE SEQUENCE [LARGE SCALE GENOMIC DNA]</scope>
    <source>
        <strain evidence="2 4">RSPS-4</strain>
    </source>
</reference>
<evidence type="ECO:0000259" key="1">
    <source>
        <dbReference type="Pfam" id="PF13474"/>
    </source>
</evidence>
<dbReference type="Proteomes" id="UP001281130">
    <property type="component" value="Unassembled WGS sequence"/>
</dbReference>
<sequence length="142" mass="16385">MSHPDESAVLASADRLVRAFGEGRVEDYFACFHPEATFVFYTSYRRLESRAEWRELWDELAREEGFRVLECESSARRVQLFGDAAVFTHDVRTRVSTHAGEETLDERETIIFVREDGEWFAVHEHLSPAGSTTESQTEKEHA</sequence>
<dbReference type="EMBL" id="JAWXXX010000001">
    <property type="protein sequence ID" value="MDX5893044.1"/>
    <property type="molecule type" value="Genomic_DNA"/>
</dbReference>
<reference evidence="3" key="2">
    <citation type="submission" date="2023-11" db="EMBL/GenBank/DDBJ databases">
        <title>MicrobeMod: A computational toolkit for identifying prokaryotic methylation and restriction-modification with nanopore sequencing.</title>
        <authorList>
            <person name="Crits-Christoph A."/>
            <person name="Kang S.C."/>
            <person name="Lee H."/>
            <person name="Ostrov N."/>
        </authorList>
    </citation>
    <scope>NUCLEOTIDE SEQUENCE</scope>
    <source>
        <strain evidence="3">ATCC 51242</strain>
    </source>
</reference>
<evidence type="ECO:0000313" key="2">
    <source>
        <dbReference type="EMBL" id="AHY45630.1"/>
    </source>
</evidence>
<dbReference type="InterPro" id="IPR032710">
    <property type="entry name" value="NTF2-like_dom_sf"/>
</dbReference>
<dbReference type="STRING" id="42256.RradSPS_0347"/>
<dbReference type="RefSeq" id="WP_198024528.1">
    <property type="nucleotide sequence ID" value="NZ_CP007514.1"/>
</dbReference>
<gene>
    <name evidence="2" type="ORF">RradSPS_0347</name>
    <name evidence="3" type="ORF">SIL72_03265</name>
</gene>
<accession>A0A023X0V4</accession>
<dbReference type="EMBL" id="CP007514">
    <property type="protein sequence ID" value="AHY45630.1"/>
    <property type="molecule type" value="Genomic_DNA"/>
</dbReference>
<keyword evidence="4" id="KW-1185">Reference proteome</keyword>
<dbReference type="Gene3D" id="3.10.450.50">
    <property type="match status" value="1"/>
</dbReference>
<dbReference type="SUPFAM" id="SSF54427">
    <property type="entry name" value="NTF2-like"/>
    <property type="match status" value="1"/>
</dbReference>
<evidence type="ECO:0000313" key="4">
    <source>
        <dbReference type="Proteomes" id="UP000025229"/>
    </source>
</evidence>
<name>A0A023X0V4_RUBRA</name>
<evidence type="ECO:0000313" key="3">
    <source>
        <dbReference type="EMBL" id="MDX5893044.1"/>
    </source>
</evidence>
<feature type="domain" description="SnoaL-like" evidence="1">
    <location>
        <begin position="10"/>
        <end position="129"/>
    </location>
</feature>
<dbReference type="Pfam" id="PF13474">
    <property type="entry name" value="SnoaL_3"/>
    <property type="match status" value="1"/>
</dbReference>
<dbReference type="KEGG" id="rrd:RradSPS_0347"/>
<dbReference type="HOGENOM" id="CLU_134410_0_0_11"/>
<dbReference type="eggNOG" id="COG4319">
    <property type="taxonomic scope" value="Bacteria"/>
</dbReference>
<organism evidence="2 4">
    <name type="scientific">Rubrobacter radiotolerans</name>
    <name type="common">Arthrobacter radiotolerans</name>
    <dbReference type="NCBI Taxonomy" id="42256"/>
    <lineage>
        <taxon>Bacteria</taxon>
        <taxon>Bacillati</taxon>
        <taxon>Actinomycetota</taxon>
        <taxon>Rubrobacteria</taxon>
        <taxon>Rubrobacterales</taxon>
        <taxon>Rubrobacteraceae</taxon>
        <taxon>Rubrobacter</taxon>
    </lineage>
</organism>